<reference evidence="1" key="1">
    <citation type="submission" date="2022-04" db="EMBL/GenBank/DDBJ databases">
        <title>Chromosome-scale genome assembly of Holotrichia oblita Faldermann.</title>
        <authorList>
            <person name="Rongchong L."/>
        </authorList>
    </citation>
    <scope>NUCLEOTIDE SEQUENCE</scope>
    <source>
        <strain evidence="1">81SQS9</strain>
    </source>
</reference>
<protein>
    <submittedName>
        <fullName evidence="1">Hat family dimerization domaincontaining protein-related</fullName>
    </submittedName>
</protein>
<dbReference type="EMBL" id="CM043024">
    <property type="protein sequence ID" value="KAI4454135.1"/>
    <property type="molecule type" value="Genomic_DNA"/>
</dbReference>
<accession>A0ACB9SG09</accession>
<name>A0ACB9SG09_HOLOL</name>
<evidence type="ECO:0000313" key="2">
    <source>
        <dbReference type="Proteomes" id="UP001056778"/>
    </source>
</evidence>
<sequence length="985" mass="112731">MSAISIASLVSKAGTSIYANHVAPLGSHVVCYDYSSHGVFQQKLERCLNKVNAVFVVFQIQTYQGQCILSLYWTEEKFGKGSNEIASAVFDRLNKIDFGKNDEQKILRLVADGCSGQNKNSTLIGMCSKWLVTVPLNVASIELVFPVTGHSFLPPDRVFGQIERKLRKREVIAMPSEYVEIFSESATTVELGQECRVFDWKTAVQEVLKPSGSWGFKFKECKRYFLKRVRSGNVVIRGEVNYKNDLGTFVGITKKGKTTRLIDPDEISSGNHQVKPLKLRDVATLLAKHFEEGWRALQDLSYYANVIPEQIENIETEEESHNVPDTTCEFIPELPAILYYIDIDESQPELDDTGNITREEERSEDNTFEDYQIEDQKHGNDSDSGESEDTENVPVHSSDNVEGSSNDNSNSDTTDDEVKIVNKNKYTSSRGNIKAPDKLNFNLLIMPKDKKKYSQKYTKIWETDPDVKDWLAPDVTNDTLVNCKYCHVVLKAHKKDLVGHAKTEKHNKATAREKSAKIIKLIECDAKSVHDAIISQLKIDGLKFENMIGVGVDGANVMAGRHNSVTAILKRELPDLIVVKCVSHSLHLCAEKAAELLPRQLEFLVREAHNWFSYSPKRLEYYKTLFETINANKDPKKIQGLSGTRWLARYQAINTILEQWEELKLLFSIAKSDDKCYMAEQLYDIMRRTPFKAFLIFLKNELKNVTQLNLLFQSDDVEPTKLFEDLFLLYKNLLRRLVVPSQLEKLVDCELVEFNFQEHLMHTASMYFGFDFQNISQELTAEDLLDVRERCKNFLCCLAEQIQKRLPDNLSMLKIVADLHPKVATSQVKPDLKPILNYIQRTHIYGNKNDIESEWHQLSNKTWSNTSTSADFYFEVYNDCDAAGCKRFGNVSKFGLAFVTVPIWNASVERAFSVYNIVKNKLRNRLSIEMLQSLMMVRFTLQRNGGSCITFNPSTKMLSLFNIEMYDFKKSEPEENEIMFEMLNN</sequence>
<organism evidence="1 2">
    <name type="scientific">Holotrichia oblita</name>
    <name type="common">Chafer beetle</name>
    <dbReference type="NCBI Taxonomy" id="644536"/>
    <lineage>
        <taxon>Eukaryota</taxon>
        <taxon>Metazoa</taxon>
        <taxon>Ecdysozoa</taxon>
        <taxon>Arthropoda</taxon>
        <taxon>Hexapoda</taxon>
        <taxon>Insecta</taxon>
        <taxon>Pterygota</taxon>
        <taxon>Neoptera</taxon>
        <taxon>Endopterygota</taxon>
        <taxon>Coleoptera</taxon>
        <taxon>Polyphaga</taxon>
        <taxon>Scarabaeiformia</taxon>
        <taxon>Scarabaeidae</taxon>
        <taxon>Melolonthinae</taxon>
        <taxon>Holotrichia</taxon>
    </lineage>
</organism>
<evidence type="ECO:0000313" key="1">
    <source>
        <dbReference type="EMBL" id="KAI4454135.1"/>
    </source>
</evidence>
<dbReference type="Proteomes" id="UP001056778">
    <property type="component" value="Chromosome 10"/>
</dbReference>
<proteinExistence type="predicted"/>
<keyword evidence="2" id="KW-1185">Reference proteome</keyword>
<comment type="caution">
    <text evidence="1">The sequence shown here is derived from an EMBL/GenBank/DDBJ whole genome shotgun (WGS) entry which is preliminary data.</text>
</comment>
<gene>
    <name evidence="1" type="ORF">MML48_10g00000190</name>
</gene>